<feature type="compositionally biased region" description="Low complexity" evidence="5">
    <location>
        <begin position="56"/>
        <end position="69"/>
    </location>
</feature>
<evidence type="ECO:0000259" key="6">
    <source>
        <dbReference type="PROSITE" id="PS51722"/>
    </source>
</evidence>
<dbReference type="PRINTS" id="PR00315">
    <property type="entry name" value="ELONGATNFCT"/>
</dbReference>
<feature type="compositionally biased region" description="Low complexity" evidence="5">
    <location>
        <begin position="87"/>
        <end position="101"/>
    </location>
</feature>
<feature type="compositionally biased region" description="Acidic residues" evidence="5">
    <location>
        <begin position="13"/>
        <end position="33"/>
    </location>
</feature>
<keyword evidence="3" id="KW-0547">Nucleotide-binding</keyword>
<keyword evidence="4" id="KW-0342">GTP-binding</keyword>
<dbReference type="Proteomes" id="UP000198406">
    <property type="component" value="Unassembled WGS sequence"/>
</dbReference>
<comment type="subcellular location">
    <subcellularLocation>
        <location evidence="1">Plastid</location>
        <location evidence="1">Chloroplast</location>
    </subcellularLocation>
</comment>
<dbReference type="InterPro" id="IPR054696">
    <property type="entry name" value="GTP-eEF1A_C"/>
</dbReference>
<dbReference type="AlphaFoldDB" id="A0A1Z5K0L9"/>
<dbReference type="EMBL" id="BDSP01000137">
    <property type="protein sequence ID" value="GAX19672.1"/>
    <property type="molecule type" value="Genomic_DNA"/>
</dbReference>
<dbReference type="InParanoid" id="A0A1Z5K0L9"/>
<dbReference type="SUPFAM" id="SSF50465">
    <property type="entry name" value="EF-Tu/eEF-1alpha/eIF2-gamma C-terminal domain"/>
    <property type="match status" value="1"/>
</dbReference>
<protein>
    <recommendedName>
        <fullName evidence="6">Tr-type G domain-containing protein</fullName>
    </recommendedName>
</protein>
<sequence>MSRHRNVKHMVDDYYDEEDDDYYYDDNYDDYDDSYVAPKAKPKAMNTPINNKQVAKPQQPNKPIIKPPQVTTKPKSEPQSLTATSPSFTVHSTSTNSHTSAPSPPVPEILIREQNSHNTPLTVVILGHVDAGKSSVTGHLLYHHPSNNIKRNNNKQTPQYAWLLDEDEEERAHGVTMDIATKSLRTASGRLLVLQDAPGHADYVPAAITGTALADAALLTVDVTDFATAFQAGQLREHALLARGLGVSSLLLVLNKMDLIDWRQDIFVDVQQQLVEFLISPQCGFAASKVRCVPVSAVNGENIYTPMKDSWYTGPTLWEALDRFDSTPQYRKLLEKPSRLLISDVVASTGSGVSVRAKVLQGWVQTNETVVVWPYGDETKLTKLQRFDVESIDKERSQYASAGELIDAVLTGVDAMRISPGQILTRPNQRPPLAKKCQATIIVLSKQQNNNVIIRGAQVTFHMHSLDIPCHISKLHCTFKPGGSVLHEYPRALAAHGTSNVIALVGLTLQVPICMQTFADCRPLGRFVLRRAGDTIAVGRIEMVLEDSRD</sequence>
<comment type="similarity">
    <text evidence="2">Belongs to the TRAFAC class translation factor GTPase superfamily. Classic translation factor GTPase family. EF-Tu/EF-1A subfamily.</text>
</comment>
<dbReference type="Gene3D" id="2.40.30.10">
    <property type="entry name" value="Translation factors"/>
    <property type="match status" value="2"/>
</dbReference>
<proteinExistence type="inferred from homology"/>
<dbReference type="SUPFAM" id="SSF52540">
    <property type="entry name" value="P-loop containing nucleoside triphosphate hydrolases"/>
    <property type="match status" value="1"/>
</dbReference>
<dbReference type="InterPro" id="IPR009000">
    <property type="entry name" value="Transl_B-barrel_sf"/>
</dbReference>
<accession>A0A1Z5K0L9</accession>
<dbReference type="PROSITE" id="PS51722">
    <property type="entry name" value="G_TR_2"/>
    <property type="match status" value="1"/>
</dbReference>
<evidence type="ECO:0000313" key="8">
    <source>
        <dbReference type="Proteomes" id="UP000198406"/>
    </source>
</evidence>
<organism evidence="7 8">
    <name type="scientific">Fistulifera solaris</name>
    <name type="common">Oleaginous diatom</name>
    <dbReference type="NCBI Taxonomy" id="1519565"/>
    <lineage>
        <taxon>Eukaryota</taxon>
        <taxon>Sar</taxon>
        <taxon>Stramenopiles</taxon>
        <taxon>Ochrophyta</taxon>
        <taxon>Bacillariophyta</taxon>
        <taxon>Bacillariophyceae</taxon>
        <taxon>Bacillariophycidae</taxon>
        <taxon>Naviculales</taxon>
        <taxon>Naviculaceae</taxon>
        <taxon>Fistulifera</taxon>
    </lineage>
</organism>
<evidence type="ECO:0000256" key="5">
    <source>
        <dbReference type="SAM" id="MobiDB-lite"/>
    </source>
</evidence>
<feature type="compositionally biased region" description="Polar residues" evidence="5">
    <location>
        <begin position="70"/>
        <end position="86"/>
    </location>
</feature>
<dbReference type="SUPFAM" id="SSF50447">
    <property type="entry name" value="Translation proteins"/>
    <property type="match status" value="1"/>
</dbReference>
<evidence type="ECO:0000256" key="3">
    <source>
        <dbReference type="ARBA" id="ARBA00022741"/>
    </source>
</evidence>
<feature type="domain" description="Tr-type G" evidence="6">
    <location>
        <begin position="118"/>
        <end position="329"/>
    </location>
</feature>
<dbReference type="Pfam" id="PF22594">
    <property type="entry name" value="GTP-eEF1A_C"/>
    <property type="match status" value="1"/>
</dbReference>
<dbReference type="PANTHER" id="PTHR23115">
    <property type="entry name" value="TRANSLATION FACTOR"/>
    <property type="match status" value="1"/>
</dbReference>
<dbReference type="GO" id="GO:0003924">
    <property type="term" value="F:GTPase activity"/>
    <property type="evidence" value="ECO:0007669"/>
    <property type="project" value="InterPro"/>
</dbReference>
<keyword evidence="8" id="KW-1185">Reference proteome</keyword>
<dbReference type="GO" id="GO:0005525">
    <property type="term" value="F:GTP binding"/>
    <property type="evidence" value="ECO:0007669"/>
    <property type="project" value="UniProtKB-KW"/>
</dbReference>
<feature type="region of interest" description="Disordered" evidence="5">
    <location>
        <begin position="1"/>
        <end position="104"/>
    </location>
</feature>
<name>A0A1Z5K0L9_FISSO</name>
<dbReference type="GO" id="GO:0009507">
    <property type="term" value="C:chloroplast"/>
    <property type="evidence" value="ECO:0007669"/>
    <property type="project" value="UniProtKB-SubCell"/>
</dbReference>
<evidence type="ECO:0000256" key="1">
    <source>
        <dbReference type="ARBA" id="ARBA00004229"/>
    </source>
</evidence>
<evidence type="ECO:0000256" key="4">
    <source>
        <dbReference type="ARBA" id="ARBA00023134"/>
    </source>
</evidence>
<dbReference type="InterPro" id="IPR009001">
    <property type="entry name" value="Transl_elong_EF1A/Init_IF2_C"/>
</dbReference>
<comment type="caution">
    <text evidence="7">The sequence shown here is derived from an EMBL/GenBank/DDBJ whole genome shotgun (WGS) entry which is preliminary data.</text>
</comment>
<dbReference type="InterPro" id="IPR027417">
    <property type="entry name" value="P-loop_NTPase"/>
</dbReference>
<dbReference type="Gene3D" id="3.40.50.300">
    <property type="entry name" value="P-loop containing nucleotide triphosphate hydrolases"/>
    <property type="match status" value="1"/>
</dbReference>
<evidence type="ECO:0000313" key="7">
    <source>
        <dbReference type="EMBL" id="GAX19672.1"/>
    </source>
</evidence>
<dbReference type="OrthoDB" id="342024at2759"/>
<dbReference type="InterPro" id="IPR050100">
    <property type="entry name" value="TRAFAC_GTPase_members"/>
</dbReference>
<dbReference type="InterPro" id="IPR000795">
    <property type="entry name" value="T_Tr_GTP-bd_dom"/>
</dbReference>
<reference evidence="7 8" key="1">
    <citation type="journal article" date="2015" name="Plant Cell">
        <title>Oil accumulation by the oleaginous diatom Fistulifera solaris as revealed by the genome and transcriptome.</title>
        <authorList>
            <person name="Tanaka T."/>
            <person name="Maeda Y."/>
            <person name="Veluchamy A."/>
            <person name="Tanaka M."/>
            <person name="Abida H."/>
            <person name="Marechal E."/>
            <person name="Bowler C."/>
            <person name="Muto M."/>
            <person name="Sunaga Y."/>
            <person name="Tanaka M."/>
            <person name="Yoshino T."/>
            <person name="Taniguchi T."/>
            <person name="Fukuda Y."/>
            <person name="Nemoto M."/>
            <person name="Matsumoto M."/>
            <person name="Wong P.S."/>
            <person name="Aburatani S."/>
            <person name="Fujibuchi W."/>
        </authorList>
    </citation>
    <scope>NUCLEOTIDE SEQUENCE [LARGE SCALE GENOMIC DNA]</scope>
    <source>
        <strain evidence="7 8">JPCC DA0580</strain>
    </source>
</reference>
<gene>
    <name evidence="7" type="ORF">FisN_19Hh257</name>
</gene>
<dbReference type="Pfam" id="PF00009">
    <property type="entry name" value="GTP_EFTU"/>
    <property type="match status" value="1"/>
</dbReference>
<evidence type="ECO:0000256" key="2">
    <source>
        <dbReference type="ARBA" id="ARBA00007249"/>
    </source>
</evidence>